<evidence type="ECO:0000313" key="3">
    <source>
        <dbReference type="Proteomes" id="UP001442841"/>
    </source>
</evidence>
<evidence type="ECO:0000256" key="1">
    <source>
        <dbReference type="SAM" id="MobiDB-lite"/>
    </source>
</evidence>
<feature type="compositionally biased region" description="Basic and acidic residues" evidence="1">
    <location>
        <begin position="10"/>
        <end position="25"/>
    </location>
</feature>
<feature type="region of interest" description="Disordered" evidence="1">
    <location>
        <begin position="1"/>
        <end position="29"/>
    </location>
</feature>
<proteinExistence type="predicted"/>
<protein>
    <submittedName>
        <fullName evidence="2">Uncharacterized protein</fullName>
    </submittedName>
</protein>
<dbReference type="Proteomes" id="UP001442841">
    <property type="component" value="Chromosome"/>
</dbReference>
<sequence length="46" mass="5149">MTKAPLGRTPRMEPAGRKPASDCRRSVLTPSWSTLERSRFQSEDAS</sequence>
<dbReference type="EMBL" id="CP154795">
    <property type="protein sequence ID" value="XAN09156.1"/>
    <property type="molecule type" value="Genomic_DNA"/>
</dbReference>
<reference evidence="2 3" key="1">
    <citation type="submission" date="2024-04" db="EMBL/GenBank/DDBJ databases">
        <title>Isolation of an actinomycete strain from pig manure.</title>
        <authorList>
            <person name="Gong T."/>
            <person name="Yu Z."/>
            <person name="An M."/>
            <person name="Wei C."/>
            <person name="Yang W."/>
            <person name="Liu L."/>
        </authorList>
    </citation>
    <scope>NUCLEOTIDE SEQUENCE [LARGE SCALE GENOMIC DNA]</scope>
    <source>
        <strain evidence="2 3">ZF39</strain>
    </source>
</reference>
<organism evidence="2 3">
    <name type="scientific">Ammonicoccus fulvus</name>
    <dbReference type="NCBI Taxonomy" id="3138240"/>
    <lineage>
        <taxon>Bacteria</taxon>
        <taxon>Bacillati</taxon>
        <taxon>Actinomycetota</taxon>
        <taxon>Actinomycetes</taxon>
        <taxon>Propionibacteriales</taxon>
        <taxon>Propionibacteriaceae</taxon>
        <taxon>Ammonicoccus</taxon>
    </lineage>
</organism>
<accession>A0ABZ3FX54</accession>
<name>A0ABZ3FX54_9ACTN</name>
<dbReference type="RefSeq" id="WP_425310612.1">
    <property type="nucleotide sequence ID" value="NZ_CP154795.1"/>
</dbReference>
<gene>
    <name evidence="2" type="ORF">AADG42_18145</name>
</gene>
<evidence type="ECO:0000313" key="2">
    <source>
        <dbReference type="EMBL" id="XAN09156.1"/>
    </source>
</evidence>
<keyword evidence="3" id="KW-1185">Reference proteome</keyword>